<evidence type="ECO:0000256" key="1">
    <source>
        <dbReference type="SAM" id="MobiDB-lite"/>
    </source>
</evidence>
<organism evidence="2 3">
    <name type="scientific">Romanomermis culicivorax</name>
    <name type="common">Nematode worm</name>
    <dbReference type="NCBI Taxonomy" id="13658"/>
    <lineage>
        <taxon>Eukaryota</taxon>
        <taxon>Metazoa</taxon>
        <taxon>Ecdysozoa</taxon>
        <taxon>Nematoda</taxon>
        <taxon>Enoplea</taxon>
        <taxon>Dorylaimia</taxon>
        <taxon>Mermithida</taxon>
        <taxon>Mermithoidea</taxon>
        <taxon>Mermithidae</taxon>
        <taxon>Romanomermis</taxon>
    </lineage>
</organism>
<protein>
    <submittedName>
        <fullName evidence="3">Uncharacterized protein</fullName>
    </submittedName>
</protein>
<name>A0A915KIB5_ROMCU</name>
<reference evidence="3" key="1">
    <citation type="submission" date="2022-11" db="UniProtKB">
        <authorList>
            <consortium name="WormBaseParasite"/>
        </authorList>
    </citation>
    <scope>IDENTIFICATION</scope>
</reference>
<dbReference type="Proteomes" id="UP000887565">
    <property type="component" value="Unplaced"/>
</dbReference>
<evidence type="ECO:0000313" key="3">
    <source>
        <dbReference type="WBParaSite" id="nRc.2.0.1.t37644-RA"/>
    </source>
</evidence>
<proteinExistence type="predicted"/>
<dbReference type="AlphaFoldDB" id="A0A915KIB5"/>
<keyword evidence="2" id="KW-1185">Reference proteome</keyword>
<evidence type="ECO:0000313" key="2">
    <source>
        <dbReference type="Proteomes" id="UP000887565"/>
    </source>
</evidence>
<feature type="region of interest" description="Disordered" evidence="1">
    <location>
        <begin position="204"/>
        <end position="232"/>
    </location>
</feature>
<sequence>MYRKPEIIRSRNSAPLYPFVPDDEKEMTAKPNKISYARRTNTHSNDAKMECNKTVVTLAIDEVSSRKTLTPIHVSSASVNPISLESCTKEQQHTASNVQSPPVIMVVKECVLEEGTNSVRQRLTSPKGLKIPFNVSSTRNSLSVSSISPDSPDERPESRLSFIIRERLHSFAKDINRRTSIVKQRVIQKPPTPDEISLASAVTADTKENDQKSLQMKTDGEDNSSFASTDQKHACRNVADIRKILDSIRSWTIRELFKCEIFSKSIDSR</sequence>
<dbReference type="WBParaSite" id="nRc.2.0.1.t37644-RA">
    <property type="protein sequence ID" value="nRc.2.0.1.t37644-RA"/>
    <property type="gene ID" value="nRc.2.0.1.g37644"/>
</dbReference>
<accession>A0A915KIB5</accession>